<dbReference type="InterPro" id="IPR027417">
    <property type="entry name" value="P-loop_NTPase"/>
</dbReference>
<dbReference type="EMBL" id="JARYZI010000014">
    <property type="protein sequence ID" value="MDH8679656.1"/>
    <property type="molecule type" value="Genomic_DNA"/>
</dbReference>
<evidence type="ECO:0000256" key="5">
    <source>
        <dbReference type="ARBA" id="ARBA00023186"/>
    </source>
</evidence>
<dbReference type="InterPro" id="IPR005129">
    <property type="entry name" value="GTPase_ArgK"/>
</dbReference>
<gene>
    <name evidence="6" type="primary">meaB</name>
    <name evidence="6" type="ORF">QE109_15970</name>
</gene>
<protein>
    <submittedName>
        <fullName evidence="6">Methylmalonyl Co-A mutase-associated GTPase MeaB</fullName>
    </submittedName>
</protein>
<dbReference type="Gene3D" id="3.40.50.300">
    <property type="entry name" value="P-loop containing nucleotide triphosphate hydrolases"/>
    <property type="match status" value="1"/>
</dbReference>
<reference evidence="6 7" key="1">
    <citation type="submission" date="2023-04" db="EMBL/GenBank/DDBJ databases">
        <title>Fusibacter bizertensis strain WBS, isolated from littoral bottom sediments of the Arctic seas - biochemical and genomic analysis.</title>
        <authorList>
            <person name="Brioukhanov A.L."/>
        </authorList>
    </citation>
    <scope>NUCLEOTIDE SEQUENCE [LARGE SCALE GENOMIC DNA]</scope>
    <source>
        <strain evidence="6 7">WBS</strain>
    </source>
</reference>
<proteinExistence type="inferred from homology"/>
<evidence type="ECO:0000256" key="1">
    <source>
        <dbReference type="ARBA" id="ARBA00009625"/>
    </source>
</evidence>
<evidence type="ECO:0000256" key="4">
    <source>
        <dbReference type="ARBA" id="ARBA00023134"/>
    </source>
</evidence>
<accession>A0ABT6NGU2</accession>
<comment type="caution">
    <text evidence="6">The sequence shown here is derived from an EMBL/GenBank/DDBJ whole genome shotgun (WGS) entry which is preliminary data.</text>
</comment>
<dbReference type="NCBIfam" id="TIGR00750">
    <property type="entry name" value="lao"/>
    <property type="match status" value="1"/>
</dbReference>
<comment type="similarity">
    <text evidence="1">Belongs to the SIMIBI class G3E GTPase family. ArgK/MeaB subfamily.</text>
</comment>
<dbReference type="CDD" id="cd03114">
    <property type="entry name" value="MMAA-like"/>
    <property type="match status" value="1"/>
</dbReference>
<evidence type="ECO:0000313" key="6">
    <source>
        <dbReference type="EMBL" id="MDH8679656.1"/>
    </source>
</evidence>
<evidence type="ECO:0000256" key="3">
    <source>
        <dbReference type="ARBA" id="ARBA00022801"/>
    </source>
</evidence>
<keyword evidence="5" id="KW-0143">Chaperone</keyword>
<keyword evidence="4" id="KW-0342">GTP-binding</keyword>
<evidence type="ECO:0000313" key="7">
    <source>
        <dbReference type="Proteomes" id="UP001158045"/>
    </source>
</evidence>
<name>A0ABT6NGU2_9FIRM</name>
<keyword evidence="7" id="KW-1185">Reference proteome</keyword>
<organism evidence="6 7">
    <name type="scientific">Fusibacter bizertensis</name>
    <dbReference type="NCBI Taxonomy" id="1488331"/>
    <lineage>
        <taxon>Bacteria</taxon>
        <taxon>Bacillati</taxon>
        <taxon>Bacillota</taxon>
        <taxon>Clostridia</taxon>
        <taxon>Eubacteriales</taxon>
        <taxon>Eubacteriales Family XII. Incertae Sedis</taxon>
        <taxon>Fusibacter</taxon>
    </lineage>
</organism>
<dbReference type="Proteomes" id="UP001158045">
    <property type="component" value="Unassembled WGS sequence"/>
</dbReference>
<dbReference type="PANTHER" id="PTHR43087">
    <property type="entry name" value="LYSINE/ARGININE/ORNITHINE TRANSPORT SYSTEM KINASE"/>
    <property type="match status" value="1"/>
</dbReference>
<dbReference type="RefSeq" id="WP_281095551.1">
    <property type="nucleotide sequence ID" value="NZ_JARYZI010000014.1"/>
</dbReference>
<keyword evidence="2" id="KW-0547">Nucleotide-binding</keyword>
<dbReference type="SUPFAM" id="SSF52540">
    <property type="entry name" value="P-loop containing nucleoside triphosphate hydrolases"/>
    <property type="match status" value="1"/>
</dbReference>
<dbReference type="Pfam" id="PF03308">
    <property type="entry name" value="MeaB"/>
    <property type="match status" value="1"/>
</dbReference>
<evidence type="ECO:0000256" key="2">
    <source>
        <dbReference type="ARBA" id="ARBA00022741"/>
    </source>
</evidence>
<dbReference type="PANTHER" id="PTHR43087:SF1">
    <property type="entry name" value="LAO_AO TRANSPORT SYSTEM ATPASE"/>
    <property type="match status" value="1"/>
</dbReference>
<keyword evidence="3" id="KW-0378">Hydrolase</keyword>
<dbReference type="InterPro" id="IPR052040">
    <property type="entry name" value="GTPase/Isobutyryl-CoA_mutase"/>
</dbReference>
<sequence>MDIEKRILNHDKRAAARLISMVENKDPEGLRILQNLYSHSGNAYVIGITGPPGAGKSTLTDKLTKLLRKQDKQVAVIAVDPTSPFTGGAILGDRVRMNDLSVDPGVFIRSMGARGHLGGISEGTAAAVKILDIYGADFIFVETVGVGQSEIDIVKNCDTTLMVMVPGLGDDIQAIKAGVMEIGDVFAVNKADRDGAKRTAREIDMMLDFNKELEWRPPVDLVVAYENKGVDVLLNSIMDHREYLLESGKFHEKRVANAKSEIVEMIKERIERSMLDNSRNEEKLDALSKQIVERTVDPFSVVEQLFEAYIASVEAK</sequence>